<protein>
    <submittedName>
        <fullName evidence="2">Uncharacterized protein</fullName>
    </submittedName>
</protein>
<keyword evidence="1" id="KW-0812">Transmembrane</keyword>
<sequence>MNASALPAGVLLMGGLPGAAVPGPVVARAPAFAVVVPGLLVFAAVAVERR</sequence>
<organism evidence="2 3">
    <name type="scientific">Saccharothrix saharensis</name>
    <dbReference type="NCBI Taxonomy" id="571190"/>
    <lineage>
        <taxon>Bacteria</taxon>
        <taxon>Bacillati</taxon>
        <taxon>Actinomycetota</taxon>
        <taxon>Actinomycetes</taxon>
        <taxon>Pseudonocardiales</taxon>
        <taxon>Pseudonocardiaceae</taxon>
        <taxon>Saccharothrix</taxon>
    </lineage>
</organism>
<reference evidence="2 3" key="1">
    <citation type="submission" date="2019-06" db="EMBL/GenBank/DDBJ databases">
        <title>Sequencing the genomes of 1000 actinobacteria strains.</title>
        <authorList>
            <person name="Klenk H.-P."/>
        </authorList>
    </citation>
    <scope>NUCLEOTIDE SEQUENCE [LARGE SCALE GENOMIC DNA]</scope>
    <source>
        <strain evidence="2 3">DSM 45456</strain>
    </source>
</reference>
<dbReference type="Proteomes" id="UP000316628">
    <property type="component" value="Unassembled WGS sequence"/>
</dbReference>
<name>A0A543J5X8_9PSEU</name>
<evidence type="ECO:0000313" key="2">
    <source>
        <dbReference type="EMBL" id="TQM78231.1"/>
    </source>
</evidence>
<comment type="caution">
    <text evidence="2">The sequence shown here is derived from an EMBL/GenBank/DDBJ whole genome shotgun (WGS) entry which is preliminary data.</text>
</comment>
<keyword evidence="1" id="KW-0472">Membrane</keyword>
<dbReference type="RefSeq" id="WP_170231897.1">
    <property type="nucleotide sequence ID" value="NZ_VFPP01000001.1"/>
</dbReference>
<evidence type="ECO:0000313" key="3">
    <source>
        <dbReference type="Proteomes" id="UP000316628"/>
    </source>
</evidence>
<evidence type="ECO:0000256" key="1">
    <source>
        <dbReference type="SAM" id="Phobius"/>
    </source>
</evidence>
<gene>
    <name evidence="2" type="ORF">FHX81_0491</name>
</gene>
<proteinExistence type="predicted"/>
<accession>A0A543J5X8</accession>
<dbReference type="EMBL" id="VFPP01000001">
    <property type="protein sequence ID" value="TQM78231.1"/>
    <property type="molecule type" value="Genomic_DNA"/>
</dbReference>
<feature type="transmembrane region" description="Helical" evidence="1">
    <location>
        <begin position="30"/>
        <end position="47"/>
    </location>
</feature>
<keyword evidence="3" id="KW-1185">Reference proteome</keyword>
<keyword evidence="1" id="KW-1133">Transmembrane helix</keyword>
<dbReference type="AlphaFoldDB" id="A0A543J5X8"/>